<organism evidence="2 3">
    <name type="scientific">Aeromonas phage PZL-Ah8</name>
    <dbReference type="NCBI Taxonomy" id="2870529"/>
    <lineage>
        <taxon>Viruses</taxon>
        <taxon>Duplodnaviria</taxon>
        <taxon>Heunggongvirae</taxon>
        <taxon>Uroviricota</taxon>
        <taxon>Caudoviricetes</taxon>
        <taxon>Autographivirales</taxon>
        <taxon>Autotranscriptaviridae</taxon>
        <taxon>Studiervirinae</taxon>
        <taxon>Armandvirus</taxon>
        <taxon>Armandvirus PZLAh8</taxon>
    </lineage>
</organism>
<name>A0AAE8XBD4_9CAUD</name>
<dbReference type="Pfam" id="PF17570">
    <property type="entry name" value="T7-like_gp67"/>
    <property type="match status" value="1"/>
</dbReference>
<dbReference type="InterPro" id="IPR020134">
    <property type="entry name" value="Phage_T7-like_6.7"/>
</dbReference>
<feature type="compositionally biased region" description="Basic and acidic residues" evidence="1">
    <location>
        <begin position="57"/>
        <end position="68"/>
    </location>
</feature>
<keyword evidence="3" id="KW-1185">Reference proteome</keyword>
<dbReference type="Proteomes" id="UP000827653">
    <property type="component" value="Segment"/>
</dbReference>
<protein>
    <submittedName>
        <fullName evidence="2">Uncharacterized protein</fullName>
    </submittedName>
</protein>
<reference evidence="2 3" key="1">
    <citation type="submission" date="2021-08" db="EMBL/GenBank/DDBJ databases">
        <authorList>
            <person name="Zhang L."/>
            <person name="Yu H."/>
            <person name="Feng C."/>
        </authorList>
    </citation>
    <scope>NUCLEOTIDE SEQUENCE [LARGE SCALE GENOMIC DNA]</scope>
</reference>
<feature type="region of interest" description="Disordered" evidence="1">
    <location>
        <begin position="1"/>
        <end position="82"/>
    </location>
</feature>
<proteinExistence type="predicted"/>
<evidence type="ECO:0000256" key="1">
    <source>
        <dbReference type="SAM" id="MobiDB-lite"/>
    </source>
</evidence>
<feature type="compositionally biased region" description="Pro residues" evidence="1">
    <location>
        <begin position="14"/>
        <end position="25"/>
    </location>
</feature>
<accession>A0AAE8XBD4</accession>
<feature type="compositionally biased region" description="Polar residues" evidence="1">
    <location>
        <begin position="72"/>
        <end position="82"/>
    </location>
</feature>
<dbReference type="EMBL" id="MZ851152">
    <property type="protein sequence ID" value="UAT28087.1"/>
    <property type="molecule type" value="Genomic_DNA"/>
</dbReference>
<sequence length="82" mass="8408">MCFFSAPKISVPDTPTPAPLPPPVEDAPKVESVEFGGEGSKTSDLTGVKGSGTSGKEALKIKKNEAPKPKTTGANIGLNTVR</sequence>
<evidence type="ECO:0000313" key="2">
    <source>
        <dbReference type="EMBL" id="UAT28087.1"/>
    </source>
</evidence>
<evidence type="ECO:0000313" key="3">
    <source>
        <dbReference type="Proteomes" id="UP000827653"/>
    </source>
</evidence>